<accession>A5KKM6</accession>
<name>A5KKM6_9FIRM</name>
<comment type="caution">
    <text evidence="1">The sequence shown here is derived from an EMBL/GenBank/DDBJ whole genome shotgun (WGS) entry which is preliminary data.</text>
</comment>
<dbReference type="HOGENOM" id="CLU_3296043_0_0_9"/>
<proteinExistence type="predicted"/>
<reference evidence="1 2" key="2">
    <citation type="submission" date="2007-04" db="EMBL/GenBank/DDBJ databases">
        <title>Draft genome sequence of Ruminococcus torques (ATCC 27756).</title>
        <authorList>
            <person name="Sudarsanam P."/>
            <person name="Ley R."/>
            <person name="Guruge J."/>
            <person name="Turnbaugh P.J."/>
            <person name="Mahowald M."/>
            <person name="Liep D."/>
            <person name="Gordon J."/>
        </authorList>
    </citation>
    <scope>NUCLEOTIDE SEQUENCE [LARGE SCALE GENOMIC DNA]</scope>
    <source>
        <strain evidence="1 2">ATCC 27756</strain>
    </source>
</reference>
<dbReference type="EMBL" id="AAVP02000002">
    <property type="protein sequence ID" value="EDK24977.1"/>
    <property type="molecule type" value="Genomic_DNA"/>
</dbReference>
<dbReference type="PaxDb" id="411460-RUMTOR_00779"/>
<dbReference type="AlphaFoldDB" id="A5KKM6"/>
<evidence type="ECO:0000313" key="1">
    <source>
        <dbReference type="EMBL" id="EDK24977.1"/>
    </source>
</evidence>
<sequence length="40" mass="4878">MECFFYVCGQGRITKRKEEKDEDHIKRRIKQRICTADECL</sequence>
<evidence type="ECO:0000313" key="2">
    <source>
        <dbReference type="Proteomes" id="UP000003577"/>
    </source>
</evidence>
<organism evidence="1 2">
    <name type="scientific">[Ruminococcus] torques ATCC 27756</name>
    <dbReference type="NCBI Taxonomy" id="411460"/>
    <lineage>
        <taxon>Bacteria</taxon>
        <taxon>Bacillati</taxon>
        <taxon>Bacillota</taxon>
        <taxon>Clostridia</taxon>
        <taxon>Lachnospirales</taxon>
        <taxon>Lachnospiraceae</taxon>
        <taxon>Mediterraneibacter</taxon>
    </lineage>
</organism>
<protein>
    <submittedName>
        <fullName evidence="1">Uncharacterized protein</fullName>
    </submittedName>
</protein>
<gene>
    <name evidence="1" type="ORF">RUMTOR_00779</name>
</gene>
<reference evidence="1 2" key="1">
    <citation type="submission" date="2007-03" db="EMBL/GenBank/DDBJ databases">
        <authorList>
            <person name="Fulton L."/>
            <person name="Clifton S."/>
            <person name="Fulton B."/>
            <person name="Xu J."/>
            <person name="Minx P."/>
            <person name="Pepin K.H."/>
            <person name="Johnson M."/>
            <person name="Thiruvilangam P."/>
            <person name="Bhonagiri V."/>
            <person name="Nash W.E."/>
            <person name="Mardis E.R."/>
            <person name="Wilson R.K."/>
        </authorList>
    </citation>
    <scope>NUCLEOTIDE SEQUENCE [LARGE SCALE GENOMIC DNA]</scope>
    <source>
        <strain evidence="1 2">ATCC 27756</strain>
    </source>
</reference>
<dbReference type="Proteomes" id="UP000003577">
    <property type="component" value="Unassembled WGS sequence"/>
</dbReference>